<proteinExistence type="predicted"/>
<evidence type="ECO:0000313" key="1">
    <source>
        <dbReference type="EMBL" id="MPC20161.1"/>
    </source>
</evidence>
<protein>
    <submittedName>
        <fullName evidence="1">Uncharacterized protein</fullName>
    </submittedName>
</protein>
<organism evidence="1 2">
    <name type="scientific">Portunus trituberculatus</name>
    <name type="common">Swimming crab</name>
    <name type="synonym">Neptunus trituberculatus</name>
    <dbReference type="NCBI Taxonomy" id="210409"/>
    <lineage>
        <taxon>Eukaryota</taxon>
        <taxon>Metazoa</taxon>
        <taxon>Ecdysozoa</taxon>
        <taxon>Arthropoda</taxon>
        <taxon>Crustacea</taxon>
        <taxon>Multicrustacea</taxon>
        <taxon>Malacostraca</taxon>
        <taxon>Eumalacostraca</taxon>
        <taxon>Eucarida</taxon>
        <taxon>Decapoda</taxon>
        <taxon>Pleocyemata</taxon>
        <taxon>Brachyura</taxon>
        <taxon>Eubrachyura</taxon>
        <taxon>Portunoidea</taxon>
        <taxon>Portunidae</taxon>
        <taxon>Portuninae</taxon>
        <taxon>Portunus</taxon>
    </lineage>
</organism>
<name>A0A5B7DFD3_PORTR</name>
<dbReference type="Proteomes" id="UP000324222">
    <property type="component" value="Unassembled WGS sequence"/>
</dbReference>
<dbReference type="AlphaFoldDB" id="A0A5B7DFD3"/>
<accession>A0A5B7DFD3</accession>
<evidence type="ECO:0000313" key="2">
    <source>
        <dbReference type="Proteomes" id="UP000324222"/>
    </source>
</evidence>
<dbReference type="EMBL" id="VSRR010000843">
    <property type="protein sequence ID" value="MPC20161.1"/>
    <property type="molecule type" value="Genomic_DNA"/>
</dbReference>
<keyword evidence="2" id="KW-1185">Reference proteome</keyword>
<comment type="caution">
    <text evidence="1">The sequence shown here is derived from an EMBL/GenBank/DDBJ whole genome shotgun (WGS) entry which is preliminary data.</text>
</comment>
<sequence length="84" mass="9145">MSACISDHSINPKPHCSITPDIPSDTASVLMARFIKVLQCLMASCPATLCLPPCMSSTPPSHIMSPRVYRCHLAQDRSPRPDLP</sequence>
<gene>
    <name evidence="1" type="ORF">E2C01_013093</name>
</gene>
<reference evidence="1 2" key="1">
    <citation type="submission" date="2019-05" db="EMBL/GenBank/DDBJ databases">
        <title>Another draft genome of Portunus trituberculatus and its Hox gene families provides insights of decapod evolution.</title>
        <authorList>
            <person name="Jeong J.-H."/>
            <person name="Song I."/>
            <person name="Kim S."/>
            <person name="Choi T."/>
            <person name="Kim D."/>
            <person name="Ryu S."/>
            <person name="Kim W."/>
        </authorList>
    </citation>
    <scope>NUCLEOTIDE SEQUENCE [LARGE SCALE GENOMIC DNA]</scope>
    <source>
        <tissue evidence="1">Muscle</tissue>
    </source>
</reference>